<sequence length="93" mass="10385">MKWLAIVLCLALFCVGLIQSAPSKDSSEELKNVSSRVKRFSIFATKVKREAKEDKKIKAKKAKHEAKGDKKKGTLARDFMKAFKTGAKASKKQ</sequence>
<accession>A0A368H510</accession>
<feature type="chain" id="PRO_5016975869" evidence="1">
    <location>
        <begin position="21"/>
        <end position="93"/>
    </location>
</feature>
<keyword evidence="3" id="KW-1185">Reference proteome</keyword>
<dbReference type="Proteomes" id="UP000252519">
    <property type="component" value="Unassembled WGS sequence"/>
</dbReference>
<name>A0A368H510_ANCCA</name>
<keyword evidence="1" id="KW-0732">Signal</keyword>
<gene>
    <name evidence="2" type="ORF">ANCCAN_02322</name>
</gene>
<dbReference type="EMBL" id="JOJR01000012">
    <property type="protein sequence ID" value="RCN51654.1"/>
    <property type="molecule type" value="Genomic_DNA"/>
</dbReference>
<organism evidence="2 3">
    <name type="scientific">Ancylostoma caninum</name>
    <name type="common">Dog hookworm</name>
    <dbReference type="NCBI Taxonomy" id="29170"/>
    <lineage>
        <taxon>Eukaryota</taxon>
        <taxon>Metazoa</taxon>
        <taxon>Ecdysozoa</taxon>
        <taxon>Nematoda</taxon>
        <taxon>Chromadorea</taxon>
        <taxon>Rhabditida</taxon>
        <taxon>Rhabditina</taxon>
        <taxon>Rhabditomorpha</taxon>
        <taxon>Strongyloidea</taxon>
        <taxon>Ancylostomatidae</taxon>
        <taxon>Ancylostomatinae</taxon>
        <taxon>Ancylostoma</taxon>
    </lineage>
</organism>
<dbReference type="OrthoDB" id="5899573at2759"/>
<dbReference type="AlphaFoldDB" id="A0A368H510"/>
<evidence type="ECO:0000256" key="1">
    <source>
        <dbReference type="SAM" id="SignalP"/>
    </source>
</evidence>
<evidence type="ECO:0000313" key="2">
    <source>
        <dbReference type="EMBL" id="RCN51654.1"/>
    </source>
</evidence>
<protein>
    <submittedName>
        <fullName evidence="2">Uncharacterized protein</fullName>
    </submittedName>
</protein>
<comment type="caution">
    <text evidence="2">The sequence shown here is derived from an EMBL/GenBank/DDBJ whole genome shotgun (WGS) entry which is preliminary data.</text>
</comment>
<reference evidence="2 3" key="1">
    <citation type="submission" date="2014-10" db="EMBL/GenBank/DDBJ databases">
        <title>Draft genome of the hookworm Ancylostoma caninum.</title>
        <authorList>
            <person name="Mitreva M."/>
        </authorList>
    </citation>
    <scope>NUCLEOTIDE SEQUENCE [LARGE SCALE GENOMIC DNA]</scope>
    <source>
        <strain evidence="2 3">Baltimore</strain>
    </source>
</reference>
<feature type="signal peptide" evidence="1">
    <location>
        <begin position="1"/>
        <end position="20"/>
    </location>
</feature>
<evidence type="ECO:0000313" key="3">
    <source>
        <dbReference type="Proteomes" id="UP000252519"/>
    </source>
</evidence>
<proteinExistence type="predicted"/>